<protein>
    <submittedName>
        <fullName evidence="1">Uncharacterized protein</fullName>
    </submittedName>
</protein>
<name>X1UP62_9ZZZZ</name>
<proteinExistence type="predicted"/>
<sequence>SVYGRDFYHYLENHQARVVFNEIQRQFAMPKPGNTLSAKP</sequence>
<comment type="caution">
    <text evidence="1">The sequence shown here is derived from an EMBL/GenBank/DDBJ whole genome shotgun (WGS) entry which is preliminary data.</text>
</comment>
<accession>X1UP62</accession>
<gene>
    <name evidence="1" type="ORF">S12H4_40572</name>
</gene>
<feature type="non-terminal residue" evidence="1">
    <location>
        <position position="1"/>
    </location>
</feature>
<evidence type="ECO:0000313" key="1">
    <source>
        <dbReference type="EMBL" id="GAI94134.1"/>
    </source>
</evidence>
<organism evidence="1">
    <name type="scientific">marine sediment metagenome</name>
    <dbReference type="NCBI Taxonomy" id="412755"/>
    <lineage>
        <taxon>unclassified sequences</taxon>
        <taxon>metagenomes</taxon>
        <taxon>ecological metagenomes</taxon>
    </lineage>
</organism>
<dbReference type="AlphaFoldDB" id="X1UP62"/>
<dbReference type="EMBL" id="BARW01024634">
    <property type="protein sequence ID" value="GAI94134.1"/>
    <property type="molecule type" value="Genomic_DNA"/>
</dbReference>
<reference evidence="1" key="1">
    <citation type="journal article" date="2014" name="Front. Microbiol.">
        <title>High frequency of phylogenetically diverse reductive dehalogenase-homologous genes in deep subseafloor sedimentary metagenomes.</title>
        <authorList>
            <person name="Kawai M."/>
            <person name="Futagami T."/>
            <person name="Toyoda A."/>
            <person name="Takaki Y."/>
            <person name="Nishi S."/>
            <person name="Hori S."/>
            <person name="Arai W."/>
            <person name="Tsubouchi T."/>
            <person name="Morono Y."/>
            <person name="Uchiyama I."/>
            <person name="Ito T."/>
            <person name="Fujiyama A."/>
            <person name="Inagaki F."/>
            <person name="Takami H."/>
        </authorList>
    </citation>
    <scope>NUCLEOTIDE SEQUENCE</scope>
    <source>
        <strain evidence="1">Expedition CK06-06</strain>
    </source>
</reference>